<protein>
    <recommendedName>
        <fullName evidence="3">Formyl transferase N-terminal domain-containing protein</fullName>
    </recommendedName>
</protein>
<keyword evidence="2" id="KW-1185">Reference proteome</keyword>
<dbReference type="RefSeq" id="WP_237444706.1">
    <property type="nucleotide sequence ID" value="NZ_CAKLPX010000002.1"/>
</dbReference>
<name>A0ABM9AG61_9GAMM</name>
<reference evidence="1" key="1">
    <citation type="submission" date="2021-12" db="EMBL/GenBank/DDBJ databases">
        <authorList>
            <person name="Rodrigo-Torres L."/>
            <person name="Arahal R. D."/>
            <person name="Lucena T."/>
        </authorList>
    </citation>
    <scope>NUCLEOTIDE SEQUENCE</scope>
    <source>
        <strain evidence="1">CECT 8267</strain>
    </source>
</reference>
<evidence type="ECO:0008006" key="3">
    <source>
        <dbReference type="Google" id="ProtNLM"/>
    </source>
</evidence>
<sequence length="457" mass="51205">MDILNVVDDIIDQLSLTLSEPSNASDGLSSCQMLYQLASHKVWGVDETNILAFLSKRLDISGKFFLSYRSNGRKSTDLLLTDRDWLSLAQAIFVKAVLKVKECSLPALHLKQFNTLFKAMDLQPSPWLTEPVSDAIEQSWSALQAELKSEFSQVNITYYDHHNPTTSKTCLPLTVLFYEGPIARAYLETLASLNLKPEKIIQLVPRNDIATKKPIGRWLPKSLRIAYSANIQSSKIHFWPKKLKKSYSALTHPMTTEIERKLSFSASAIESANALLPLSHYSDNIEPILIENLADQALHQHLTNEAKGAILFTGGGIMPSTLLSLSHLKFLHIHPGFLPDIRGADCALWSTLSAGYFSASCFYMAPGIDTGDIITPCWLPKIDLSAVPRDTEMLDGYRAIYSFIDPWVRSYVLRDVLINASVGLDELSCIKQDEEEGTTFHFMHDRLKQAALNKIFI</sequence>
<dbReference type="Gene3D" id="3.40.50.170">
    <property type="entry name" value="Formyl transferase, N-terminal domain"/>
    <property type="match status" value="1"/>
</dbReference>
<evidence type="ECO:0000313" key="1">
    <source>
        <dbReference type="EMBL" id="CAH0992008.1"/>
    </source>
</evidence>
<evidence type="ECO:0000313" key="2">
    <source>
        <dbReference type="Proteomes" id="UP000838100"/>
    </source>
</evidence>
<proteinExistence type="predicted"/>
<comment type="caution">
    <text evidence="1">The sequence shown here is derived from an EMBL/GenBank/DDBJ whole genome shotgun (WGS) entry which is preliminary data.</text>
</comment>
<accession>A0ABM9AG61</accession>
<dbReference type="Proteomes" id="UP000838100">
    <property type="component" value="Unassembled WGS sequence"/>
</dbReference>
<dbReference type="EMBL" id="CAKLPX010000002">
    <property type="protein sequence ID" value="CAH0992008.1"/>
    <property type="molecule type" value="Genomic_DNA"/>
</dbReference>
<organism evidence="1 2">
    <name type="scientific">Sinobacterium norvegicum</name>
    <dbReference type="NCBI Taxonomy" id="1641715"/>
    <lineage>
        <taxon>Bacteria</taxon>
        <taxon>Pseudomonadati</taxon>
        <taxon>Pseudomonadota</taxon>
        <taxon>Gammaproteobacteria</taxon>
        <taxon>Cellvibrionales</taxon>
        <taxon>Spongiibacteraceae</taxon>
        <taxon>Sinobacterium</taxon>
    </lineage>
</organism>
<dbReference type="SUPFAM" id="SSF53328">
    <property type="entry name" value="Formyltransferase"/>
    <property type="match status" value="1"/>
</dbReference>
<gene>
    <name evidence="1" type="ORF">SIN8267_02123</name>
</gene>
<dbReference type="InterPro" id="IPR036477">
    <property type="entry name" value="Formyl_transf_N_sf"/>
</dbReference>